<name>A0AAV4RX23_9ARAC</name>
<keyword evidence="3" id="KW-1185">Reference proteome</keyword>
<evidence type="ECO:0000313" key="2">
    <source>
        <dbReference type="EMBL" id="GIY24830.1"/>
    </source>
</evidence>
<gene>
    <name evidence="2" type="ORF">CDAR_494951</name>
</gene>
<proteinExistence type="predicted"/>
<accession>A0AAV4RX23</accession>
<evidence type="ECO:0000256" key="1">
    <source>
        <dbReference type="SAM" id="MobiDB-lite"/>
    </source>
</evidence>
<dbReference type="EMBL" id="BPLQ01006747">
    <property type="protein sequence ID" value="GIY24830.1"/>
    <property type="molecule type" value="Genomic_DNA"/>
</dbReference>
<comment type="caution">
    <text evidence="2">The sequence shown here is derived from an EMBL/GenBank/DDBJ whole genome shotgun (WGS) entry which is preliminary data.</text>
</comment>
<reference evidence="2 3" key="1">
    <citation type="submission" date="2021-06" db="EMBL/GenBank/DDBJ databases">
        <title>Caerostris darwini draft genome.</title>
        <authorList>
            <person name="Kono N."/>
            <person name="Arakawa K."/>
        </authorList>
    </citation>
    <scope>NUCLEOTIDE SEQUENCE [LARGE SCALE GENOMIC DNA]</scope>
</reference>
<dbReference type="Proteomes" id="UP001054837">
    <property type="component" value="Unassembled WGS sequence"/>
</dbReference>
<protein>
    <submittedName>
        <fullName evidence="2">Uncharacterized protein</fullName>
    </submittedName>
</protein>
<feature type="region of interest" description="Disordered" evidence="1">
    <location>
        <begin position="1"/>
        <end position="24"/>
    </location>
</feature>
<dbReference type="AlphaFoldDB" id="A0AAV4RX23"/>
<sequence>MFGSYFPDTPFRSETGPRHPPETHPIVTQSVLSLSAKRSLHVRLSLMFFHHPNAPDGTKASNERRTSAVAKKAHSRSEAISFSSCEADSALRNDCTESENFRMRGELLLLQKEPILDRRQ</sequence>
<organism evidence="2 3">
    <name type="scientific">Caerostris darwini</name>
    <dbReference type="NCBI Taxonomy" id="1538125"/>
    <lineage>
        <taxon>Eukaryota</taxon>
        <taxon>Metazoa</taxon>
        <taxon>Ecdysozoa</taxon>
        <taxon>Arthropoda</taxon>
        <taxon>Chelicerata</taxon>
        <taxon>Arachnida</taxon>
        <taxon>Araneae</taxon>
        <taxon>Araneomorphae</taxon>
        <taxon>Entelegynae</taxon>
        <taxon>Araneoidea</taxon>
        <taxon>Araneidae</taxon>
        <taxon>Caerostris</taxon>
    </lineage>
</organism>
<evidence type="ECO:0000313" key="3">
    <source>
        <dbReference type="Proteomes" id="UP001054837"/>
    </source>
</evidence>